<keyword evidence="5" id="KW-1185">Reference proteome</keyword>
<evidence type="ECO:0000313" key="5">
    <source>
        <dbReference type="Proteomes" id="UP001234989"/>
    </source>
</evidence>
<feature type="domain" description="Amidohydrolase-related" evidence="3">
    <location>
        <begin position="170"/>
        <end position="410"/>
    </location>
</feature>
<dbReference type="InterPro" id="IPR006680">
    <property type="entry name" value="Amidohydro-rel"/>
</dbReference>
<dbReference type="PANTHER" id="PTHR21240:SF19">
    <property type="entry name" value="CATALYTIC_ HYDROLASE"/>
    <property type="match status" value="1"/>
</dbReference>
<sequence length="419" mass="47145">MVAAVRINSLKSLTCTPFLSSLNSFNCPWSFVSIPRKHSRLGPLLSQMAAAGEVEPQIIDSHLHVWASPQEAAEKYPYFPGQEPSLTGHVDFLLEVPRKGFTFFYILRCLIDCYLAVDSACCYCLLLFFELRVCRKQPPKGNVCVQSILPWLPHCGITLDLLICLCFEQCMEEAGVDGALIVQPINHKFDHSYVTSVLKKFPSKFVGCCLANPAEDRSGIKHLEDLVLKDGYRAVRFNPYLWPSGEKMTNEIGKALFSKAGELGVPVGFMCMKGLLLHLQEIEELCTEFPSTVVLLDHLAFCKPPKNDDERRGFSELLKLSRFPQVYVKFSALFRVSRNPYPYEDLSQVLPQLVSSYGAHRIMWGSDFPYVVAECGYKEAREAVSYLAKQGHLPSSATEWIMGKTIMQLFDGKWSSVAN</sequence>
<dbReference type="GO" id="GO:0016787">
    <property type="term" value="F:hydrolase activity"/>
    <property type="evidence" value="ECO:0007669"/>
    <property type="project" value="InterPro"/>
</dbReference>
<evidence type="ECO:0000256" key="2">
    <source>
        <dbReference type="RuleBase" id="RU366045"/>
    </source>
</evidence>
<dbReference type="AlphaFoldDB" id="A0AAF0PRR5"/>
<dbReference type="Proteomes" id="UP001234989">
    <property type="component" value="Chromosome 1"/>
</dbReference>
<dbReference type="EMBL" id="CP133612">
    <property type="protein sequence ID" value="WMV07556.1"/>
    <property type="molecule type" value="Genomic_DNA"/>
</dbReference>
<evidence type="ECO:0000313" key="4">
    <source>
        <dbReference type="EMBL" id="WMV07556.1"/>
    </source>
</evidence>
<accession>A0AAF0PRR5</accession>
<dbReference type="GO" id="GO:0016831">
    <property type="term" value="F:carboxy-lyase activity"/>
    <property type="evidence" value="ECO:0007669"/>
    <property type="project" value="UniProtKB-KW"/>
</dbReference>
<name>A0AAF0PRR5_SOLVR</name>
<keyword evidence="2" id="KW-0210">Decarboxylase</keyword>
<dbReference type="SUPFAM" id="SSF51556">
    <property type="entry name" value="Metallo-dependent hydrolases"/>
    <property type="match status" value="1"/>
</dbReference>
<proteinExistence type="inferred from homology"/>
<dbReference type="PANTHER" id="PTHR21240">
    <property type="entry name" value="2-AMINO-3-CARBOXYLMUCONATE-6-SEMIALDEHYDE DECARBOXYLASE"/>
    <property type="match status" value="1"/>
</dbReference>
<reference evidence="4" key="1">
    <citation type="submission" date="2023-08" db="EMBL/GenBank/DDBJ databases">
        <title>A de novo genome assembly of Solanum verrucosum Schlechtendal, a Mexican diploid species geographically isolated from the other diploid A-genome species in potato relatives.</title>
        <authorList>
            <person name="Hosaka K."/>
        </authorList>
    </citation>
    <scope>NUCLEOTIDE SEQUENCE</scope>
    <source>
        <tissue evidence="4">Young leaves</tissue>
    </source>
</reference>
<dbReference type="FunFam" id="3.20.20.140:FF:000052">
    <property type="entry name" value="Catalytic/ hydrolase"/>
    <property type="match status" value="1"/>
</dbReference>
<evidence type="ECO:0000259" key="3">
    <source>
        <dbReference type="Pfam" id="PF04909"/>
    </source>
</evidence>
<dbReference type="InterPro" id="IPR032465">
    <property type="entry name" value="ACMSD"/>
</dbReference>
<dbReference type="Gene3D" id="3.20.20.140">
    <property type="entry name" value="Metal-dependent hydrolases"/>
    <property type="match status" value="1"/>
</dbReference>
<organism evidence="4 5">
    <name type="scientific">Solanum verrucosum</name>
    <dbReference type="NCBI Taxonomy" id="315347"/>
    <lineage>
        <taxon>Eukaryota</taxon>
        <taxon>Viridiplantae</taxon>
        <taxon>Streptophyta</taxon>
        <taxon>Embryophyta</taxon>
        <taxon>Tracheophyta</taxon>
        <taxon>Spermatophyta</taxon>
        <taxon>Magnoliopsida</taxon>
        <taxon>eudicotyledons</taxon>
        <taxon>Gunneridae</taxon>
        <taxon>Pentapetalae</taxon>
        <taxon>asterids</taxon>
        <taxon>lamiids</taxon>
        <taxon>Solanales</taxon>
        <taxon>Solanaceae</taxon>
        <taxon>Solanoideae</taxon>
        <taxon>Solaneae</taxon>
        <taxon>Solanum</taxon>
    </lineage>
</organism>
<comment type="similarity">
    <text evidence="2">Belongs to the metallo-dependent hydrolases superfamily.</text>
</comment>
<protein>
    <recommendedName>
        <fullName evidence="3">Amidohydrolase-related domain-containing protein</fullName>
    </recommendedName>
</protein>
<keyword evidence="1 2" id="KW-0456">Lyase</keyword>
<evidence type="ECO:0000256" key="1">
    <source>
        <dbReference type="ARBA" id="ARBA00023239"/>
    </source>
</evidence>
<dbReference type="Pfam" id="PF04909">
    <property type="entry name" value="Amidohydro_2"/>
    <property type="match status" value="1"/>
</dbReference>
<gene>
    <name evidence="4" type="ORF">MTR67_000941</name>
</gene>
<dbReference type="InterPro" id="IPR032466">
    <property type="entry name" value="Metal_Hydrolase"/>
</dbReference>